<dbReference type="Pfam" id="PF00010">
    <property type="entry name" value="HLH"/>
    <property type="match status" value="1"/>
</dbReference>
<dbReference type="InterPro" id="IPR011598">
    <property type="entry name" value="bHLH_dom"/>
</dbReference>
<sequence>MDPGASLSNRPAPPTLVSQSKISLNAQAACLMESKESALEESNDRLDFEPVSPLSLEQKRLPASSSPEAFSRSCSLRQESLGNARPLSYESSSSSSVSIPDGHTRSYLSKGTASSSVEDWYHPDLNDKFVALNKCLPQLFLESHQPDQAFLEEALLKSAPQPNPSKTMILKRATDYITELEQRNESLLQENKELQSRLAPLITVPHTPSQLQHRQPRLCEASDEGQNKGKEVEVLGCSHTKNDMKDF</sequence>
<feature type="region of interest" description="Disordered" evidence="2">
    <location>
        <begin position="35"/>
        <end position="108"/>
    </location>
</feature>
<dbReference type="EMBL" id="JAGPYM010000041">
    <property type="protein sequence ID" value="KAH6874194.1"/>
    <property type="molecule type" value="Genomic_DNA"/>
</dbReference>
<keyword evidence="5" id="KW-1185">Reference proteome</keyword>
<dbReference type="Gene3D" id="4.10.280.10">
    <property type="entry name" value="Helix-loop-helix DNA-binding domain"/>
    <property type="match status" value="1"/>
</dbReference>
<protein>
    <recommendedName>
        <fullName evidence="3">BHLH domain-containing protein</fullName>
    </recommendedName>
</protein>
<name>A0A9P8VT80_9HYPO</name>
<dbReference type="AlphaFoldDB" id="A0A9P8VT80"/>
<comment type="caution">
    <text evidence="4">The sequence shown here is derived from an EMBL/GenBank/DDBJ whole genome shotgun (WGS) entry which is preliminary data.</text>
</comment>
<gene>
    <name evidence="4" type="ORF">B0T10DRAFT_233027</name>
</gene>
<feature type="region of interest" description="Disordered" evidence="2">
    <location>
        <begin position="205"/>
        <end position="231"/>
    </location>
</feature>
<dbReference type="OrthoDB" id="5051359at2759"/>
<evidence type="ECO:0000313" key="4">
    <source>
        <dbReference type="EMBL" id="KAH6874194.1"/>
    </source>
</evidence>
<dbReference type="PROSITE" id="PS50888">
    <property type="entry name" value="BHLH"/>
    <property type="match status" value="1"/>
</dbReference>
<proteinExistence type="predicted"/>
<evidence type="ECO:0000256" key="1">
    <source>
        <dbReference type="SAM" id="Coils"/>
    </source>
</evidence>
<dbReference type="Proteomes" id="UP000777438">
    <property type="component" value="Unassembled WGS sequence"/>
</dbReference>
<organism evidence="4 5">
    <name type="scientific">Thelonectria olida</name>
    <dbReference type="NCBI Taxonomy" id="1576542"/>
    <lineage>
        <taxon>Eukaryota</taxon>
        <taxon>Fungi</taxon>
        <taxon>Dikarya</taxon>
        <taxon>Ascomycota</taxon>
        <taxon>Pezizomycotina</taxon>
        <taxon>Sordariomycetes</taxon>
        <taxon>Hypocreomycetidae</taxon>
        <taxon>Hypocreales</taxon>
        <taxon>Nectriaceae</taxon>
        <taxon>Thelonectria</taxon>
    </lineage>
</organism>
<reference evidence="4 5" key="1">
    <citation type="journal article" date="2021" name="Nat. Commun.">
        <title>Genetic determinants of endophytism in the Arabidopsis root mycobiome.</title>
        <authorList>
            <person name="Mesny F."/>
            <person name="Miyauchi S."/>
            <person name="Thiergart T."/>
            <person name="Pickel B."/>
            <person name="Atanasova L."/>
            <person name="Karlsson M."/>
            <person name="Huettel B."/>
            <person name="Barry K.W."/>
            <person name="Haridas S."/>
            <person name="Chen C."/>
            <person name="Bauer D."/>
            <person name="Andreopoulos W."/>
            <person name="Pangilinan J."/>
            <person name="LaButti K."/>
            <person name="Riley R."/>
            <person name="Lipzen A."/>
            <person name="Clum A."/>
            <person name="Drula E."/>
            <person name="Henrissat B."/>
            <person name="Kohler A."/>
            <person name="Grigoriev I.V."/>
            <person name="Martin F.M."/>
            <person name="Hacquard S."/>
        </authorList>
    </citation>
    <scope>NUCLEOTIDE SEQUENCE [LARGE SCALE GENOMIC DNA]</scope>
    <source>
        <strain evidence="4 5">MPI-CAGE-CH-0241</strain>
    </source>
</reference>
<dbReference type="GO" id="GO:0046983">
    <property type="term" value="F:protein dimerization activity"/>
    <property type="evidence" value="ECO:0007669"/>
    <property type="project" value="InterPro"/>
</dbReference>
<feature type="compositionally biased region" description="Low complexity" evidence="2">
    <location>
        <begin position="88"/>
        <end position="98"/>
    </location>
</feature>
<dbReference type="SUPFAM" id="SSF47459">
    <property type="entry name" value="HLH, helix-loop-helix DNA-binding domain"/>
    <property type="match status" value="1"/>
</dbReference>
<evidence type="ECO:0000259" key="3">
    <source>
        <dbReference type="PROSITE" id="PS50888"/>
    </source>
</evidence>
<accession>A0A9P8VT80</accession>
<dbReference type="InterPro" id="IPR036638">
    <property type="entry name" value="HLH_DNA-bd_sf"/>
</dbReference>
<feature type="coiled-coil region" evidence="1">
    <location>
        <begin position="170"/>
        <end position="197"/>
    </location>
</feature>
<keyword evidence="1" id="KW-0175">Coiled coil</keyword>
<feature type="domain" description="BHLH" evidence="3">
    <location>
        <begin position="109"/>
        <end position="180"/>
    </location>
</feature>
<evidence type="ECO:0000256" key="2">
    <source>
        <dbReference type="SAM" id="MobiDB-lite"/>
    </source>
</evidence>
<feature type="compositionally biased region" description="Basic and acidic residues" evidence="2">
    <location>
        <begin position="35"/>
        <end position="48"/>
    </location>
</feature>
<evidence type="ECO:0000313" key="5">
    <source>
        <dbReference type="Proteomes" id="UP000777438"/>
    </source>
</evidence>
<feature type="compositionally biased region" description="Polar residues" evidence="2">
    <location>
        <begin position="63"/>
        <end position="81"/>
    </location>
</feature>